<evidence type="ECO:0000256" key="8">
    <source>
        <dbReference type="PROSITE-ProRule" id="PRU00339"/>
    </source>
</evidence>
<dbReference type="Gene3D" id="1.25.40.10">
    <property type="entry name" value="Tetratricopeptide repeat domain"/>
    <property type="match status" value="3"/>
</dbReference>
<keyword evidence="4" id="KW-0328">Glycosyltransferase</keyword>
<dbReference type="SUPFAM" id="SSF53756">
    <property type="entry name" value="UDP-Glycosyltransferase/glycogen phosphorylase"/>
    <property type="match status" value="1"/>
</dbReference>
<accession>A0ABW0SV88</accession>
<sequence>MNAASHLSLDVLLERLTSLIETTAYAEAAELAEDALPRFPDSAELLRIYAIALHQIDRREDALGVLYRAEKLSPDNLQVQCNLASLEIAEGHADEAIERMRAALRRAPGSPMILLILGNALMAAARYAHARESYSMATHGAPNHPGLRLNLAAAELEIGHPEQCAIHAKEALQIAPAMGGAHAMLGHSYRRRGRYAEAAQAFLRAEQLEPAESEHPYHAALALDDLDRLDDAQKAYARALQLNNNNGAALSQRVFTLRRLCDWSELDLLSARLRAAVARDASGITPFGLLAEDASAEEQCHCAKTFATAIDAQMASLRRQLAFTHAVPAANAPIRVGFVSNGFGEHATGLLIVAMLEALKSSDLEIHLYATAPNDGGAIRQRLEAACTVHEVAGMNHAAQAQRIHADSIEVLIDLSVYCEGANPKLFALRPAPLQVNWLGYPGTSGAAWMDYMLADAVVQPDHLRATSSEKLVRLPRCFQPSDTSRALVPAPAREHCGLPAQGTVFACFNASYKINPQAFSRFTSILAQTRGSVLWLLSSPEGANQRLRDQALQVGIAAERLIFMPKLPHAEYLSRYQHVDLFLDTLPYNAHTTASDALWAGCPVLTCAGETFAGRVAASLLRHAGLPELVAADETAFVTLAVSLGGNHEALQLLRQHLEQQRTSGSLFDMDGYSSDFRRAVQAMATRRRIGRPAADIDIQ</sequence>
<comment type="pathway">
    <text evidence="1">Protein modification; protein glycosylation.</text>
</comment>
<dbReference type="PANTHER" id="PTHR44998:SF1">
    <property type="entry name" value="UDP-N-ACETYLGLUCOSAMINE--PEPTIDE N-ACETYLGLUCOSAMINYLTRANSFERASE 110 KDA SUBUNIT"/>
    <property type="match status" value="1"/>
</dbReference>
<dbReference type="EC" id="2.4.1.255" evidence="3"/>
<dbReference type="RefSeq" id="WP_377324737.1">
    <property type="nucleotide sequence ID" value="NZ_JBHSNG010000003.1"/>
</dbReference>
<name>A0ABW0SV88_9GAMM</name>
<comment type="caution">
    <text evidence="10">The sequence shown here is derived from an EMBL/GenBank/DDBJ whole genome shotgun (WGS) entry which is preliminary data.</text>
</comment>
<evidence type="ECO:0000256" key="1">
    <source>
        <dbReference type="ARBA" id="ARBA00004922"/>
    </source>
</evidence>
<dbReference type="Proteomes" id="UP001596111">
    <property type="component" value="Unassembled WGS sequence"/>
</dbReference>
<feature type="repeat" description="TPR" evidence="8">
    <location>
        <begin position="179"/>
        <end position="212"/>
    </location>
</feature>
<keyword evidence="6" id="KW-0677">Repeat</keyword>
<evidence type="ECO:0000259" key="9">
    <source>
        <dbReference type="Pfam" id="PF13844"/>
    </source>
</evidence>
<dbReference type="Pfam" id="PF13181">
    <property type="entry name" value="TPR_8"/>
    <property type="match status" value="1"/>
</dbReference>
<dbReference type="InterPro" id="IPR019734">
    <property type="entry name" value="TPR_rpt"/>
</dbReference>
<evidence type="ECO:0000256" key="7">
    <source>
        <dbReference type="ARBA" id="ARBA00022803"/>
    </source>
</evidence>
<feature type="domain" description="O-GlcNAc transferase C-terminal" evidence="9">
    <location>
        <begin position="318"/>
        <end position="483"/>
    </location>
</feature>
<reference evidence="11" key="1">
    <citation type="journal article" date="2019" name="Int. J. Syst. Evol. Microbiol.">
        <title>The Global Catalogue of Microorganisms (GCM) 10K type strain sequencing project: providing services to taxonomists for standard genome sequencing and annotation.</title>
        <authorList>
            <consortium name="The Broad Institute Genomics Platform"/>
            <consortium name="The Broad Institute Genome Sequencing Center for Infectious Disease"/>
            <person name="Wu L."/>
            <person name="Ma J."/>
        </authorList>
    </citation>
    <scope>NUCLEOTIDE SEQUENCE [LARGE SCALE GENOMIC DNA]</scope>
    <source>
        <strain evidence="11">CGMCC 1.13587</strain>
    </source>
</reference>
<dbReference type="Gene3D" id="3.40.50.2000">
    <property type="entry name" value="Glycogen Phosphorylase B"/>
    <property type="match status" value="1"/>
</dbReference>
<dbReference type="EMBL" id="JBHSNG010000003">
    <property type="protein sequence ID" value="MFC5580326.1"/>
    <property type="molecule type" value="Genomic_DNA"/>
</dbReference>
<feature type="domain" description="O-GlcNAc transferase C-terminal" evidence="9">
    <location>
        <begin position="492"/>
        <end position="677"/>
    </location>
</feature>
<organism evidence="10 11">
    <name type="scientific">Rhodanobacter terrae</name>
    <dbReference type="NCBI Taxonomy" id="418647"/>
    <lineage>
        <taxon>Bacteria</taxon>
        <taxon>Pseudomonadati</taxon>
        <taxon>Pseudomonadota</taxon>
        <taxon>Gammaproteobacteria</taxon>
        <taxon>Lysobacterales</taxon>
        <taxon>Rhodanobacteraceae</taxon>
        <taxon>Rhodanobacter</taxon>
    </lineage>
</organism>
<evidence type="ECO:0000313" key="11">
    <source>
        <dbReference type="Proteomes" id="UP001596111"/>
    </source>
</evidence>
<dbReference type="InterPro" id="IPR011990">
    <property type="entry name" value="TPR-like_helical_dom_sf"/>
</dbReference>
<gene>
    <name evidence="10" type="ORF">ACFPPB_04255</name>
</gene>
<evidence type="ECO:0000256" key="2">
    <source>
        <dbReference type="ARBA" id="ARBA00005386"/>
    </source>
</evidence>
<keyword evidence="5" id="KW-0808">Transferase</keyword>
<dbReference type="Gene3D" id="3.40.50.11380">
    <property type="match status" value="1"/>
</dbReference>
<dbReference type="SUPFAM" id="SSF48452">
    <property type="entry name" value="TPR-like"/>
    <property type="match status" value="1"/>
</dbReference>
<keyword evidence="7 8" id="KW-0802">TPR repeat</keyword>
<evidence type="ECO:0000256" key="6">
    <source>
        <dbReference type="ARBA" id="ARBA00022737"/>
    </source>
</evidence>
<evidence type="ECO:0000256" key="5">
    <source>
        <dbReference type="ARBA" id="ARBA00022679"/>
    </source>
</evidence>
<comment type="similarity">
    <text evidence="2">Belongs to the glycosyltransferase 41 family. O-GlcNAc transferase subfamily.</text>
</comment>
<dbReference type="InterPro" id="IPR013105">
    <property type="entry name" value="TPR_2"/>
</dbReference>
<dbReference type="Pfam" id="PF13432">
    <property type="entry name" value="TPR_16"/>
    <property type="match status" value="2"/>
</dbReference>
<dbReference type="SMART" id="SM00028">
    <property type="entry name" value="TPR"/>
    <property type="match status" value="6"/>
</dbReference>
<keyword evidence="11" id="KW-1185">Reference proteome</keyword>
<protein>
    <recommendedName>
        <fullName evidence="3">protein O-GlcNAc transferase</fullName>
        <ecNumber evidence="3">2.4.1.255</ecNumber>
    </recommendedName>
</protein>
<dbReference type="InterPro" id="IPR029489">
    <property type="entry name" value="OGT/SEC/SPY_C"/>
</dbReference>
<dbReference type="PROSITE" id="PS50005">
    <property type="entry name" value="TPR"/>
    <property type="match status" value="1"/>
</dbReference>
<dbReference type="Pfam" id="PF13844">
    <property type="entry name" value="Glyco_transf_41"/>
    <property type="match status" value="2"/>
</dbReference>
<evidence type="ECO:0000256" key="3">
    <source>
        <dbReference type="ARBA" id="ARBA00011970"/>
    </source>
</evidence>
<evidence type="ECO:0000313" key="10">
    <source>
        <dbReference type="EMBL" id="MFC5580326.1"/>
    </source>
</evidence>
<proteinExistence type="inferred from homology"/>
<evidence type="ECO:0000256" key="4">
    <source>
        <dbReference type="ARBA" id="ARBA00022676"/>
    </source>
</evidence>
<dbReference type="PANTHER" id="PTHR44998">
    <property type="match status" value="1"/>
</dbReference>
<dbReference type="Pfam" id="PF07719">
    <property type="entry name" value="TPR_2"/>
    <property type="match status" value="1"/>
</dbReference>